<dbReference type="EMBL" id="JAPNKE010000002">
    <property type="protein sequence ID" value="MCY1005626.1"/>
    <property type="molecule type" value="Genomic_DNA"/>
</dbReference>
<keyword evidence="2" id="KW-1185">Reference proteome</keyword>
<dbReference type="Proteomes" id="UP001150924">
    <property type="component" value="Unassembled WGS sequence"/>
</dbReference>
<dbReference type="AlphaFoldDB" id="A0A9X3EL27"/>
<reference evidence="1" key="1">
    <citation type="submission" date="2022-11" db="EMBL/GenBank/DDBJ databases">
        <title>Minimal conservation of predation-associated metabolite biosynthetic gene clusters underscores biosynthetic potential of Myxococcota including descriptions for ten novel species: Archangium lansinium sp. nov., Myxococcus landrumus sp. nov., Nannocystis bai.</title>
        <authorList>
            <person name="Ahearne A."/>
            <person name="Stevens C."/>
            <person name="Phillips K."/>
        </authorList>
    </citation>
    <scope>NUCLEOTIDE SEQUENCE</scope>
    <source>
        <strain evidence="1">Na p29</strain>
    </source>
</reference>
<protein>
    <submittedName>
        <fullName evidence="1">Uncharacterized protein</fullName>
    </submittedName>
</protein>
<sequence>MDPHVLDLGTHVGPTLVRRQFLDAHPRVGDALEQAHARIVVFEPDERAPPFFPAVQRALDVARTAVPADILPLFVALVVLPDLVEACGYDFSRAHAALPALACPRGAFLGYIALGEGGGLFFAADGRLGTPTPDAVLAVLARASAAP</sequence>
<evidence type="ECO:0000313" key="1">
    <source>
        <dbReference type="EMBL" id="MCY1005626.1"/>
    </source>
</evidence>
<comment type="caution">
    <text evidence="1">The sequence shown here is derived from an EMBL/GenBank/DDBJ whole genome shotgun (WGS) entry which is preliminary data.</text>
</comment>
<name>A0A9X3EL27_9BACT</name>
<organism evidence="1 2">
    <name type="scientific">Nannocystis pusilla</name>
    <dbReference type="NCBI Taxonomy" id="889268"/>
    <lineage>
        <taxon>Bacteria</taxon>
        <taxon>Pseudomonadati</taxon>
        <taxon>Myxococcota</taxon>
        <taxon>Polyangia</taxon>
        <taxon>Nannocystales</taxon>
        <taxon>Nannocystaceae</taxon>
        <taxon>Nannocystis</taxon>
    </lineage>
</organism>
<gene>
    <name evidence="1" type="ORF">OV079_08605</name>
</gene>
<accession>A0A9X3EL27</accession>
<proteinExistence type="predicted"/>
<evidence type="ECO:0000313" key="2">
    <source>
        <dbReference type="Proteomes" id="UP001150924"/>
    </source>
</evidence>
<dbReference type="RefSeq" id="WP_267767356.1">
    <property type="nucleotide sequence ID" value="NZ_JAPNKE010000002.1"/>
</dbReference>